<dbReference type="InterPro" id="IPR050874">
    <property type="entry name" value="Diverse_PLD-related"/>
</dbReference>
<dbReference type="InterPro" id="IPR001736">
    <property type="entry name" value="PLipase_D/transphosphatidylase"/>
</dbReference>
<dbReference type="EnsemblMetazoa" id="CJA13225.1">
    <property type="protein sequence ID" value="CJA13225.1"/>
    <property type="gene ID" value="WBGene00132429"/>
</dbReference>
<evidence type="ECO:0000313" key="5">
    <source>
        <dbReference type="Proteomes" id="UP000005237"/>
    </source>
</evidence>
<accession>A0A8R1DXI8</accession>
<dbReference type="CDD" id="cd09106">
    <property type="entry name" value="PLDc_vPLD3_4_5_like_1"/>
    <property type="match status" value="1"/>
</dbReference>
<sequence length="473" mass="53026">MDLFDTRIDEIKTEKGGMEESMDAKKRCCKCGSSRNRIIKPACVPISIVSLLIIALVFLPLFNEEDLASPIKLTTGCSVKCKSYLVESIPTGLPFPTKNHTAQAWIDLIDNTKKFLDISVMYWNLNSSDYETAKYGKLVYEAIIRAGQRGVQIRIAQDGASNLSDNEESAYLAKHGLAEVRKINVTRLIGSGIIHTKFLLSDIATLYIGSANMDWKSLSEVKEVGIVVEECPCVASDLYKIFAAYWKLGENSSVVPEKWPISYRTPYNFSNMAKLNLDGEPAEYFISSSPAPFNPKGREHDLAAIQKIVKAAHKSVCISVMDYIPATLYMKGGNTFWPEIDNSLRDAAYRGVHVRMLISHWDHSRKEMLPFLKSLEVITDGLPKINGTHHGQVEVRIFTVPADEKQKKIPFTRVNHAKYMVTEDIAYIGTSNWSGDYFISTAGVAMVVRQPAATKRLQAVFDRDWNSEYAKDL</sequence>
<evidence type="ECO:0000313" key="4">
    <source>
        <dbReference type="EnsemblMetazoa" id="CJA13225.1"/>
    </source>
</evidence>
<dbReference type="InterPro" id="IPR032803">
    <property type="entry name" value="PLDc_3"/>
</dbReference>
<dbReference type="Pfam" id="PF13918">
    <property type="entry name" value="PLDc_3"/>
    <property type="match status" value="1"/>
</dbReference>
<dbReference type="PANTHER" id="PTHR10185:SF17">
    <property type="entry name" value="GM01519P-RELATED"/>
    <property type="match status" value="1"/>
</dbReference>
<feature type="domain" description="PLD phosphodiesterase" evidence="3">
    <location>
        <begin position="411"/>
        <end position="437"/>
    </location>
</feature>
<evidence type="ECO:0000256" key="1">
    <source>
        <dbReference type="ARBA" id="ARBA00008664"/>
    </source>
</evidence>
<dbReference type="SMART" id="SM00155">
    <property type="entry name" value="PLDc"/>
    <property type="match status" value="2"/>
</dbReference>
<evidence type="ECO:0000256" key="2">
    <source>
        <dbReference type="SAM" id="Phobius"/>
    </source>
</evidence>
<dbReference type="AlphaFoldDB" id="A0A8R1DXI8"/>
<keyword evidence="2" id="KW-1133">Transmembrane helix</keyword>
<reference evidence="5" key="1">
    <citation type="submission" date="2010-08" db="EMBL/GenBank/DDBJ databases">
        <authorList>
            <consortium name="Caenorhabditis japonica Sequencing Consortium"/>
            <person name="Wilson R.K."/>
        </authorList>
    </citation>
    <scope>NUCLEOTIDE SEQUENCE [LARGE SCALE GENOMIC DNA]</scope>
    <source>
        <strain evidence="5">DF5081</strain>
    </source>
</reference>
<dbReference type="CDD" id="cd09107">
    <property type="entry name" value="PLDc_vPLD3_4_5_like_2"/>
    <property type="match status" value="1"/>
</dbReference>
<keyword evidence="2" id="KW-0812">Transmembrane</keyword>
<reference evidence="4" key="2">
    <citation type="submission" date="2022-06" db="UniProtKB">
        <authorList>
            <consortium name="EnsemblMetazoa"/>
        </authorList>
    </citation>
    <scope>IDENTIFICATION</scope>
    <source>
        <strain evidence="4">DF5081</strain>
    </source>
</reference>
<name>A0A8R1DXI8_CAEJA</name>
<dbReference type="Gene3D" id="3.30.870.10">
    <property type="entry name" value="Endonuclease Chain A"/>
    <property type="match status" value="2"/>
</dbReference>
<comment type="similarity">
    <text evidence="1">Belongs to the phospholipase D family.</text>
</comment>
<dbReference type="PANTHER" id="PTHR10185">
    <property type="entry name" value="PHOSPHOLIPASE D - RELATED"/>
    <property type="match status" value="1"/>
</dbReference>
<keyword evidence="2" id="KW-0472">Membrane</keyword>
<dbReference type="GO" id="GO:0003824">
    <property type="term" value="F:catalytic activity"/>
    <property type="evidence" value="ECO:0007669"/>
    <property type="project" value="InterPro"/>
</dbReference>
<dbReference type="PROSITE" id="PS50035">
    <property type="entry name" value="PLD"/>
    <property type="match status" value="2"/>
</dbReference>
<dbReference type="Proteomes" id="UP000005237">
    <property type="component" value="Unassembled WGS sequence"/>
</dbReference>
<evidence type="ECO:0000259" key="3">
    <source>
        <dbReference type="PROSITE" id="PS50035"/>
    </source>
</evidence>
<proteinExistence type="inferred from homology"/>
<protein>
    <recommendedName>
        <fullName evidence="3">PLD phosphodiesterase domain-containing protein</fullName>
    </recommendedName>
</protein>
<feature type="transmembrane region" description="Helical" evidence="2">
    <location>
        <begin position="42"/>
        <end position="62"/>
    </location>
</feature>
<organism evidence="4 5">
    <name type="scientific">Caenorhabditis japonica</name>
    <dbReference type="NCBI Taxonomy" id="281687"/>
    <lineage>
        <taxon>Eukaryota</taxon>
        <taxon>Metazoa</taxon>
        <taxon>Ecdysozoa</taxon>
        <taxon>Nematoda</taxon>
        <taxon>Chromadorea</taxon>
        <taxon>Rhabditida</taxon>
        <taxon>Rhabditina</taxon>
        <taxon>Rhabditomorpha</taxon>
        <taxon>Rhabditoidea</taxon>
        <taxon>Rhabditidae</taxon>
        <taxon>Peloderinae</taxon>
        <taxon>Caenorhabditis</taxon>
    </lineage>
</organism>
<dbReference type="SUPFAM" id="SSF56024">
    <property type="entry name" value="Phospholipase D/nuclease"/>
    <property type="match status" value="2"/>
</dbReference>
<keyword evidence="5" id="KW-1185">Reference proteome</keyword>
<feature type="domain" description="PLD phosphodiesterase" evidence="3">
    <location>
        <begin position="190"/>
        <end position="217"/>
    </location>
</feature>